<evidence type="ECO:0000259" key="6">
    <source>
        <dbReference type="Pfam" id="PF00307"/>
    </source>
</evidence>
<keyword evidence="2" id="KW-0963">Cytoplasm</keyword>
<dbReference type="GO" id="GO:0000922">
    <property type="term" value="C:spindle pole"/>
    <property type="evidence" value="ECO:0007669"/>
    <property type="project" value="TreeGrafter"/>
</dbReference>
<dbReference type="Pfam" id="PF00612">
    <property type="entry name" value="IQ"/>
    <property type="match status" value="2"/>
</dbReference>
<evidence type="ECO:0000256" key="3">
    <source>
        <dbReference type="ARBA" id="ARBA00022737"/>
    </source>
</evidence>
<dbReference type="SUPFAM" id="SSF48371">
    <property type="entry name" value="ARM repeat"/>
    <property type="match status" value="1"/>
</dbReference>
<evidence type="ECO:0000256" key="1">
    <source>
        <dbReference type="ARBA" id="ARBA00004496"/>
    </source>
</evidence>
<gene>
    <name evidence="7" type="ORF">AXF42_Ash019707</name>
</gene>
<reference evidence="7 8" key="1">
    <citation type="journal article" date="2017" name="Nature">
        <title>The Apostasia genome and the evolution of orchids.</title>
        <authorList>
            <person name="Zhang G.Q."/>
            <person name="Liu K.W."/>
            <person name="Li Z."/>
            <person name="Lohaus R."/>
            <person name="Hsiao Y.Y."/>
            <person name="Niu S.C."/>
            <person name="Wang J.Y."/>
            <person name="Lin Y.C."/>
            <person name="Xu Q."/>
            <person name="Chen L.J."/>
            <person name="Yoshida K."/>
            <person name="Fujiwara S."/>
            <person name="Wang Z.W."/>
            <person name="Zhang Y.Q."/>
            <person name="Mitsuda N."/>
            <person name="Wang M."/>
            <person name="Liu G.H."/>
            <person name="Pecoraro L."/>
            <person name="Huang H.X."/>
            <person name="Xiao X.J."/>
            <person name="Lin M."/>
            <person name="Wu X.Y."/>
            <person name="Wu W.L."/>
            <person name="Chen Y.Y."/>
            <person name="Chang S.B."/>
            <person name="Sakamoto S."/>
            <person name="Ohme-Takagi M."/>
            <person name="Yagi M."/>
            <person name="Zeng S.J."/>
            <person name="Shen C.Y."/>
            <person name="Yeh C.M."/>
            <person name="Luo Y.B."/>
            <person name="Tsai W.C."/>
            <person name="Van de Peer Y."/>
            <person name="Liu Z.J."/>
        </authorList>
    </citation>
    <scope>NUCLEOTIDE SEQUENCE [LARGE SCALE GENOMIC DNA]</scope>
    <source>
        <strain evidence="8">cv. Shenzhen</strain>
        <tissue evidence="7">Stem</tissue>
    </source>
</reference>
<dbReference type="GO" id="GO:0051295">
    <property type="term" value="P:establishment of meiotic spindle localization"/>
    <property type="evidence" value="ECO:0007669"/>
    <property type="project" value="TreeGrafter"/>
</dbReference>
<dbReference type="InterPro" id="IPR027417">
    <property type="entry name" value="P-loop_NTPase"/>
</dbReference>
<sequence>MERRRRMERREAASPQWPLSTPSNYLRDVSNLRTPRQFFLTPNPNPNLTSPSPLFFTASKNSPCSSSSSAKTFASCYTFRRHNSTVGPPGSRSKAARRLKDIELEQSRSARKAQIRRQKELDCFGRSLTAWINFLLQKPKACGCQIGSLAADDRQIGSFSNGKRESLNGHELVDVCGTWRSPKRLRRPAVAGLDIQINLMKPAALLMLESSLREVCSLRDMRKRLEAHMSRKSCNEVLVMMSQVCKHIDEGRLKMKPHCPIVTDLAVREKATRVLMCYNPLWLQIGLHIVFGGDSFLRNHGDQDNLLLKVFIDKHFLTHAGTARTHAVNKLVGGFYRPGYYEALGNIILKRFLLLAIALDKAKCETALHIKYGIDSIDGGSPLLFSTHSHVKSSRQMIHECLSDSMHGEGDLLAHLVILGCKVDYHQCPLAEYEFKVRNIFEDLQDGVLLCRKVVCPSDHQKKHLQNCSTALKFLEGSSVPLTDSDGLLITAEDLANGDKELTCSLVWNVFVHLQVPLLINWASLLTEIARIGGSDSEFLNHNAINEMKLLLAYIQTVCAKEDIHVDSFSSLTDGRALICLIKFYLGNNIHQSFSEKKHEEDYSGDVVRRIGHHPSAIHDIAFVQTIATMLGNSPEVVDPCDIFDQDASIDERSALILFVFLTSQLISGKKLEVLDSFRTWVPTCRSPGINVPSISRSSHFENTRPNTARLSRNTSQTVFSPLKIEWLNTCRAEGSSRFRFGAVCQGPCHMTSNSSVKNYELRIVINSAIKLQRWWKKVLLCNCKIYAAISIQSFIRGWIVQMAVTKKIHGITILQSFWKGYLVRKHSKPQLLDLRHRMLHSAANVNDEMRLINRLVVALSELLGYRSISNIRNTCATLDIATELSKNCCETLVSVGAINILLKQIQLLNRGVPDQEILKHVLSTLRNIARYKHLSLVLINTPQAMEIIFQELIRNKIEGFFICCQLLRRLCAIQEGLEAARNLQVHVVHVKRLHNLIAELQRKAKFLERSAHLSHKRDVAVKKLREAVSLMSIICEDQ</sequence>
<dbReference type="InterPro" id="IPR001715">
    <property type="entry name" value="CH_dom"/>
</dbReference>
<proteinExistence type="predicted"/>
<dbReference type="EMBL" id="KZ454055">
    <property type="protein sequence ID" value="PKA46724.1"/>
    <property type="molecule type" value="Genomic_DNA"/>
</dbReference>
<dbReference type="InterPro" id="IPR051185">
    <property type="entry name" value="ASPM"/>
</dbReference>
<dbReference type="InterPro" id="IPR016024">
    <property type="entry name" value="ARM-type_fold"/>
</dbReference>
<feature type="region of interest" description="Disordered" evidence="5">
    <location>
        <begin position="1"/>
        <end position="22"/>
    </location>
</feature>
<organism evidence="7 8">
    <name type="scientific">Apostasia shenzhenica</name>
    <dbReference type="NCBI Taxonomy" id="1088818"/>
    <lineage>
        <taxon>Eukaryota</taxon>
        <taxon>Viridiplantae</taxon>
        <taxon>Streptophyta</taxon>
        <taxon>Embryophyta</taxon>
        <taxon>Tracheophyta</taxon>
        <taxon>Spermatophyta</taxon>
        <taxon>Magnoliopsida</taxon>
        <taxon>Liliopsida</taxon>
        <taxon>Asparagales</taxon>
        <taxon>Orchidaceae</taxon>
        <taxon>Apostasioideae</taxon>
        <taxon>Apostasia</taxon>
    </lineage>
</organism>
<dbReference type="Proteomes" id="UP000236161">
    <property type="component" value="Unassembled WGS sequence"/>
</dbReference>
<dbReference type="SUPFAM" id="SSF47576">
    <property type="entry name" value="Calponin-homology domain, CH-domain"/>
    <property type="match status" value="1"/>
</dbReference>
<dbReference type="AlphaFoldDB" id="A0A2H9ZTV7"/>
<evidence type="ECO:0000256" key="2">
    <source>
        <dbReference type="ARBA" id="ARBA00022490"/>
    </source>
</evidence>
<dbReference type="InterPro" id="IPR000048">
    <property type="entry name" value="IQ_motif_EF-hand-BS"/>
</dbReference>
<dbReference type="OrthoDB" id="2148418at2759"/>
<dbReference type="PROSITE" id="PS50096">
    <property type="entry name" value="IQ"/>
    <property type="match status" value="2"/>
</dbReference>
<dbReference type="GO" id="GO:0000278">
    <property type="term" value="P:mitotic cell cycle"/>
    <property type="evidence" value="ECO:0007669"/>
    <property type="project" value="TreeGrafter"/>
</dbReference>
<evidence type="ECO:0000256" key="4">
    <source>
        <dbReference type="ARBA" id="ARBA00022860"/>
    </source>
</evidence>
<dbReference type="SUPFAM" id="SSF52540">
    <property type="entry name" value="P-loop containing nucleoside triphosphate hydrolases"/>
    <property type="match status" value="1"/>
</dbReference>
<dbReference type="InterPro" id="IPR036872">
    <property type="entry name" value="CH_dom_sf"/>
</dbReference>
<keyword evidence="4" id="KW-0112">Calmodulin-binding</keyword>
<evidence type="ECO:0000256" key="5">
    <source>
        <dbReference type="SAM" id="MobiDB-lite"/>
    </source>
</evidence>
<dbReference type="PANTHER" id="PTHR22706">
    <property type="entry name" value="ASSEMBLY FACTOR FOR SPINDLE MICROTUBULES"/>
    <property type="match status" value="1"/>
</dbReference>
<dbReference type="GO" id="GO:0007051">
    <property type="term" value="P:spindle organization"/>
    <property type="evidence" value="ECO:0007669"/>
    <property type="project" value="TreeGrafter"/>
</dbReference>
<keyword evidence="3" id="KW-0677">Repeat</keyword>
<feature type="domain" description="Calponin-homology (CH)" evidence="6">
    <location>
        <begin position="435"/>
        <end position="513"/>
    </location>
</feature>
<evidence type="ECO:0000313" key="7">
    <source>
        <dbReference type="EMBL" id="PKA46724.1"/>
    </source>
</evidence>
<dbReference type="STRING" id="1088818.A0A2H9ZTV7"/>
<protein>
    <recommendedName>
        <fullName evidence="6">Calponin-homology (CH) domain-containing protein</fullName>
    </recommendedName>
</protein>
<comment type="subcellular location">
    <subcellularLocation>
        <location evidence="1">Cytoplasm</location>
    </subcellularLocation>
</comment>
<feature type="compositionally biased region" description="Basic and acidic residues" evidence="5">
    <location>
        <begin position="1"/>
        <end position="12"/>
    </location>
</feature>
<evidence type="ECO:0000313" key="8">
    <source>
        <dbReference type="Proteomes" id="UP000236161"/>
    </source>
</evidence>
<dbReference type="GO" id="GO:0005516">
    <property type="term" value="F:calmodulin binding"/>
    <property type="evidence" value="ECO:0007669"/>
    <property type="project" value="UniProtKB-KW"/>
</dbReference>
<accession>A0A2H9ZTV7</accession>
<dbReference type="Pfam" id="PF00307">
    <property type="entry name" value="CH"/>
    <property type="match status" value="1"/>
</dbReference>
<dbReference type="GO" id="GO:0005737">
    <property type="term" value="C:cytoplasm"/>
    <property type="evidence" value="ECO:0007669"/>
    <property type="project" value="UniProtKB-SubCell"/>
</dbReference>
<dbReference type="Gene3D" id="1.10.418.10">
    <property type="entry name" value="Calponin-like domain"/>
    <property type="match status" value="2"/>
</dbReference>
<dbReference type="SMART" id="SM00015">
    <property type="entry name" value="IQ"/>
    <property type="match status" value="2"/>
</dbReference>
<name>A0A2H9ZTV7_9ASPA</name>
<dbReference type="PANTHER" id="PTHR22706:SF1">
    <property type="entry name" value="ASSEMBLY FACTOR FOR SPINDLE MICROTUBULES"/>
    <property type="match status" value="1"/>
</dbReference>
<keyword evidence="8" id="KW-1185">Reference proteome</keyword>
<dbReference type="Gene3D" id="1.20.5.190">
    <property type="match status" value="1"/>
</dbReference>